<proteinExistence type="predicted"/>
<organism evidence="2 3">
    <name type="scientific">Agromyces larvae</name>
    <dbReference type="NCBI Taxonomy" id="2929802"/>
    <lineage>
        <taxon>Bacteria</taxon>
        <taxon>Bacillati</taxon>
        <taxon>Actinomycetota</taxon>
        <taxon>Actinomycetes</taxon>
        <taxon>Micrococcales</taxon>
        <taxon>Microbacteriaceae</taxon>
        <taxon>Agromyces</taxon>
    </lineage>
</organism>
<evidence type="ECO:0000256" key="1">
    <source>
        <dbReference type="SAM" id="Phobius"/>
    </source>
</evidence>
<feature type="transmembrane region" description="Helical" evidence="1">
    <location>
        <begin position="6"/>
        <end position="24"/>
    </location>
</feature>
<keyword evidence="1" id="KW-1133">Transmembrane helix</keyword>
<feature type="transmembrane region" description="Helical" evidence="1">
    <location>
        <begin position="53"/>
        <end position="76"/>
    </location>
</feature>
<name>A0ABY4C2K1_9MICO</name>
<gene>
    <name evidence="2" type="ORF">MTO99_07940</name>
</gene>
<sequence length="78" mass="8315">MDAGLIFALIWSVLAVGWGGFLIVKRGELAQGSRQQESKGLGTTRRWTLSARVVGWVGVVFVLVGIVTLVFGVVGATR</sequence>
<evidence type="ECO:0000313" key="2">
    <source>
        <dbReference type="EMBL" id="UOE45667.1"/>
    </source>
</evidence>
<keyword evidence="1" id="KW-0812">Transmembrane</keyword>
<dbReference type="Proteomes" id="UP000832097">
    <property type="component" value="Chromosome"/>
</dbReference>
<reference evidence="2 3" key="1">
    <citation type="submission" date="2022-03" db="EMBL/GenBank/DDBJ databases">
        <title>Mucilaginibacter sp. isolated from the gut of Protaetia brevitarsis seulensis larvae.</title>
        <authorList>
            <person name="Won M."/>
            <person name="Kim S.-J."/>
            <person name="Kwon S.-W."/>
        </authorList>
    </citation>
    <scope>NUCLEOTIDE SEQUENCE [LARGE SCALE GENOMIC DNA]</scope>
    <source>
        <strain evidence="2 3">CFWR-12</strain>
    </source>
</reference>
<evidence type="ECO:0008006" key="4">
    <source>
        <dbReference type="Google" id="ProtNLM"/>
    </source>
</evidence>
<dbReference type="RefSeq" id="WP_243558265.1">
    <property type="nucleotide sequence ID" value="NZ_CP094528.1"/>
</dbReference>
<dbReference type="EMBL" id="CP094528">
    <property type="protein sequence ID" value="UOE45667.1"/>
    <property type="molecule type" value="Genomic_DNA"/>
</dbReference>
<protein>
    <recommendedName>
        <fullName evidence="4">Secreted protein</fullName>
    </recommendedName>
</protein>
<evidence type="ECO:0000313" key="3">
    <source>
        <dbReference type="Proteomes" id="UP000832097"/>
    </source>
</evidence>
<keyword evidence="3" id="KW-1185">Reference proteome</keyword>
<accession>A0ABY4C2K1</accession>
<keyword evidence="1" id="KW-0472">Membrane</keyword>